<evidence type="ECO:0000313" key="2">
    <source>
        <dbReference type="Proteomes" id="UP000076574"/>
    </source>
</evidence>
<gene>
    <name evidence="1" type="ORF">A4A58_01760</name>
</gene>
<reference evidence="1 2" key="1">
    <citation type="submission" date="2016-03" db="EMBL/GenBank/DDBJ databases">
        <title>Microsymbionts genomes from the relict species Vavilovia formosa (Stev.) Fed.</title>
        <authorList>
            <person name="Kopat V."/>
            <person name="Chirak E."/>
            <person name="Kimeklis A."/>
            <person name="Andronov E."/>
        </authorList>
    </citation>
    <scope>NUCLEOTIDE SEQUENCE [LARGE SCALE GENOMIC DNA]</scope>
    <source>
        <strain evidence="1 2">Vaf07</strain>
    </source>
</reference>
<name>A0A164AS14_9BRAD</name>
<organism evidence="1 2">
    <name type="scientific">Tardiphaga robiniae</name>
    <dbReference type="NCBI Taxonomy" id="943830"/>
    <lineage>
        <taxon>Bacteria</taxon>
        <taxon>Pseudomonadati</taxon>
        <taxon>Pseudomonadota</taxon>
        <taxon>Alphaproteobacteria</taxon>
        <taxon>Hyphomicrobiales</taxon>
        <taxon>Nitrobacteraceae</taxon>
        <taxon>Tardiphaga</taxon>
    </lineage>
</organism>
<sequence length="61" mass="6772">MPFGNDNIRTSHLKCDQCRTRTFLQGIERSQGFETRLFGCVHCGAVKTIRIDTPDAIAASS</sequence>
<protein>
    <submittedName>
        <fullName evidence="1">Uncharacterized protein</fullName>
    </submittedName>
</protein>
<proteinExistence type="predicted"/>
<accession>A0A164AS14</accession>
<dbReference type="AlphaFoldDB" id="A0A164AS14"/>
<dbReference type="EMBL" id="LVYV01000001">
    <property type="protein sequence ID" value="KZD25207.1"/>
    <property type="molecule type" value="Genomic_DNA"/>
</dbReference>
<comment type="caution">
    <text evidence="1">The sequence shown here is derived from an EMBL/GenBank/DDBJ whole genome shotgun (WGS) entry which is preliminary data.</text>
</comment>
<dbReference type="Proteomes" id="UP000076574">
    <property type="component" value="Unassembled WGS sequence"/>
</dbReference>
<evidence type="ECO:0000313" key="1">
    <source>
        <dbReference type="EMBL" id="KZD25207.1"/>
    </source>
</evidence>
<keyword evidence="2" id="KW-1185">Reference proteome</keyword>